<dbReference type="AlphaFoldDB" id="A0A0F9HNQ6"/>
<name>A0A0F9HNQ6_9ZZZZ</name>
<proteinExistence type="predicted"/>
<comment type="caution">
    <text evidence="1">The sequence shown here is derived from an EMBL/GenBank/DDBJ whole genome shotgun (WGS) entry which is preliminary data.</text>
</comment>
<accession>A0A0F9HNQ6</accession>
<protein>
    <submittedName>
        <fullName evidence="1">Uncharacterized protein</fullName>
    </submittedName>
</protein>
<evidence type="ECO:0000313" key="1">
    <source>
        <dbReference type="EMBL" id="KKM16802.1"/>
    </source>
</evidence>
<dbReference type="EMBL" id="LAZR01014595">
    <property type="protein sequence ID" value="KKM16802.1"/>
    <property type="molecule type" value="Genomic_DNA"/>
</dbReference>
<organism evidence="1">
    <name type="scientific">marine sediment metagenome</name>
    <dbReference type="NCBI Taxonomy" id="412755"/>
    <lineage>
        <taxon>unclassified sequences</taxon>
        <taxon>metagenomes</taxon>
        <taxon>ecological metagenomes</taxon>
    </lineage>
</organism>
<feature type="non-terminal residue" evidence="1">
    <location>
        <position position="35"/>
    </location>
</feature>
<sequence length="35" mass="3975">MKKEMKIVREGALVAEVEVDLIDSDEPWAPFLSVE</sequence>
<gene>
    <name evidence="1" type="ORF">LCGC14_1682130</name>
</gene>
<reference evidence="1" key="1">
    <citation type="journal article" date="2015" name="Nature">
        <title>Complex archaea that bridge the gap between prokaryotes and eukaryotes.</title>
        <authorList>
            <person name="Spang A."/>
            <person name="Saw J.H."/>
            <person name="Jorgensen S.L."/>
            <person name="Zaremba-Niedzwiedzka K."/>
            <person name="Martijn J."/>
            <person name="Lind A.E."/>
            <person name="van Eijk R."/>
            <person name="Schleper C."/>
            <person name="Guy L."/>
            <person name="Ettema T.J."/>
        </authorList>
    </citation>
    <scope>NUCLEOTIDE SEQUENCE</scope>
</reference>